<dbReference type="EMBL" id="MIGC01000011">
    <property type="protein sequence ID" value="PHJ26135.1"/>
    <property type="molecule type" value="Genomic_DNA"/>
</dbReference>
<accession>A0A2C6LI17</accession>
<dbReference type="AlphaFoldDB" id="A0A2C6LI17"/>
<dbReference type="VEuPathDB" id="ToxoDB:CSUI_000008"/>
<comment type="caution">
    <text evidence="1">The sequence shown here is derived from an EMBL/GenBank/DDBJ whole genome shotgun (WGS) entry which is preliminary data.</text>
</comment>
<name>A0A2C6LI17_9APIC</name>
<reference evidence="1 2" key="1">
    <citation type="journal article" date="2017" name="Int. J. Parasitol.">
        <title>The genome of the protozoan parasite Cystoisospora suis and a reverse vaccinology approach to identify vaccine candidates.</title>
        <authorList>
            <person name="Palmieri N."/>
            <person name="Shrestha A."/>
            <person name="Ruttkowski B."/>
            <person name="Beck T."/>
            <person name="Vogl C."/>
            <person name="Tomley F."/>
            <person name="Blake D.P."/>
            <person name="Joachim A."/>
        </authorList>
    </citation>
    <scope>NUCLEOTIDE SEQUENCE [LARGE SCALE GENOMIC DNA]</scope>
    <source>
        <strain evidence="1 2">Wien I</strain>
    </source>
</reference>
<dbReference type="RefSeq" id="XP_067927780.1">
    <property type="nucleotide sequence ID" value="XM_068060243.1"/>
</dbReference>
<keyword evidence="2" id="KW-1185">Reference proteome</keyword>
<protein>
    <submittedName>
        <fullName evidence="1">Uncharacterized protein</fullName>
    </submittedName>
</protein>
<organism evidence="1 2">
    <name type="scientific">Cystoisospora suis</name>
    <dbReference type="NCBI Taxonomy" id="483139"/>
    <lineage>
        <taxon>Eukaryota</taxon>
        <taxon>Sar</taxon>
        <taxon>Alveolata</taxon>
        <taxon>Apicomplexa</taxon>
        <taxon>Conoidasida</taxon>
        <taxon>Coccidia</taxon>
        <taxon>Eucoccidiorida</taxon>
        <taxon>Eimeriorina</taxon>
        <taxon>Sarcocystidae</taxon>
        <taxon>Cystoisospora</taxon>
    </lineage>
</organism>
<evidence type="ECO:0000313" key="2">
    <source>
        <dbReference type="Proteomes" id="UP000221165"/>
    </source>
</evidence>
<gene>
    <name evidence="1" type="ORF">CSUI_000008</name>
</gene>
<evidence type="ECO:0000313" key="1">
    <source>
        <dbReference type="EMBL" id="PHJ26135.1"/>
    </source>
</evidence>
<dbReference type="GeneID" id="94423454"/>
<dbReference type="Proteomes" id="UP000221165">
    <property type="component" value="Unassembled WGS sequence"/>
</dbReference>
<sequence length="200" mass="22084">MATWQHSLEMSVADWNTSRGDPEVTFWVRGRASERCVRGAGGFEFSQQRRGRQAQGSTGAVGCYGCHCRACARGLRVFHLHSGDFADSHNGASEWTGEVWYASIHRPYIARRRRFFLLHVPDSPTTNCGSPPSRISRPVCRVFSVLGNDFCYVSRLQLPVCGGSGIVCPPGSCGVRCSPFHTHVLEEPQNIAAKATSRRL</sequence>
<proteinExistence type="predicted"/>